<organism evidence="3">
    <name type="scientific">bioreactor metagenome</name>
    <dbReference type="NCBI Taxonomy" id="1076179"/>
    <lineage>
        <taxon>unclassified sequences</taxon>
        <taxon>metagenomes</taxon>
        <taxon>ecological metagenomes</taxon>
    </lineage>
</organism>
<dbReference type="Pfam" id="PF13240">
    <property type="entry name" value="Zn_Ribbon_1"/>
    <property type="match status" value="1"/>
</dbReference>
<proteinExistence type="predicted"/>
<comment type="caution">
    <text evidence="3">The sequence shown here is derived from an EMBL/GenBank/DDBJ whole genome shotgun (WGS) entry which is preliminary data.</text>
</comment>
<sequence length="175" mass="19203">MDKKCANCGADIPDSARFCMECGGAVDSPSPAIASAPAQENHSPAAQTSRMRDWFIVHRKRAVIAAVALFVLLAALLVLFPPTPAVVSGEWDAKADAPRDGAAHIMFSESIDTLLLKSNGHGYAKNDSELYGTHIQYEISGRKITFYSDDNQREEGTIWGNTIWAFNRRFVKDKD</sequence>
<feature type="transmembrane region" description="Helical" evidence="1">
    <location>
        <begin position="62"/>
        <end position="80"/>
    </location>
</feature>
<name>A0A644XSF3_9ZZZZ</name>
<accession>A0A644XSF3</accession>
<dbReference type="EMBL" id="VSSQ01003093">
    <property type="protein sequence ID" value="MPM19009.1"/>
    <property type="molecule type" value="Genomic_DNA"/>
</dbReference>
<keyword evidence="1" id="KW-0812">Transmembrane</keyword>
<dbReference type="InterPro" id="IPR026870">
    <property type="entry name" value="Zinc_ribbon_dom"/>
</dbReference>
<gene>
    <name evidence="3" type="ORF">SDC9_65427</name>
</gene>
<dbReference type="AlphaFoldDB" id="A0A644XSF3"/>
<keyword evidence="1" id="KW-1133">Transmembrane helix</keyword>
<protein>
    <recommendedName>
        <fullName evidence="2">Zinc-ribbon domain-containing protein</fullName>
    </recommendedName>
</protein>
<keyword evidence="1" id="KW-0472">Membrane</keyword>
<evidence type="ECO:0000256" key="1">
    <source>
        <dbReference type="SAM" id="Phobius"/>
    </source>
</evidence>
<evidence type="ECO:0000313" key="3">
    <source>
        <dbReference type="EMBL" id="MPM19009.1"/>
    </source>
</evidence>
<reference evidence="3" key="1">
    <citation type="submission" date="2019-08" db="EMBL/GenBank/DDBJ databases">
        <authorList>
            <person name="Kucharzyk K."/>
            <person name="Murdoch R.W."/>
            <person name="Higgins S."/>
            <person name="Loffler F."/>
        </authorList>
    </citation>
    <scope>NUCLEOTIDE SEQUENCE</scope>
</reference>
<feature type="domain" description="Zinc-ribbon" evidence="2">
    <location>
        <begin position="4"/>
        <end position="23"/>
    </location>
</feature>
<evidence type="ECO:0000259" key="2">
    <source>
        <dbReference type="Pfam" id="PF13240"/>
    </source>
</evidence>